<dbReference type="RefSeq" id="WP_097146587.1">
    <property type="nucleotide sequence ID" value="NZ_OBEA01000005.1"/>
</dbReference>
<feature type="transmembrane region" description="Helical" evidence="1">
    <location>
        <begin position="52"/>
        <end position="72"/>
    </location>
</feature>
<dbReference type="Proteomes" id="UP000231702">
    <property type="component" value="Unassembled WGS sequence"/>
</dbReference>
<proteinExistence type="predicted"/>
<dbReference type="AlphaFoldDB" id="A0A285J4B9"/>
<name>A0A285J4B9_9RHOB</name>
<dbReference type="EMBL" id="OBEA01000005">
    <property type="protein sequence ID" value="SNY54697.1"/>
    <property type="molecule type" value="Genomic_DNA"/>
</dbReference>
<protein>
    <submittedName>
        <fullName evidence="2">DUF2484 domain-containing protein</fullName>
    </submittedName>
</protein>
<organism evidence="3 4">
    <name type="scientific">Pseudooceanicola antarcticus</name>
    <dbReference type="NCBI Taxonomy" id="1247613"/>
    <lineage>
        <taxon>Bacteria</taxon>
        <taxon>Pseudomonadati</taxon>
        <taxon>Pseudomonadota</taxon>
        <taxon>Alphaproteobacteria</taxon>
        <taxon>Rhodobacterales</taxon>
        <taxon>Paracoccaceae</taxon>
        <taxon>Pseudooceanicola</taxon>
    </lineage>
</organism>
<evidence type="ECO:0000313" key="2">
    <source>
        <dbReference type="EMBL" id="PJE29719.1"/>
    </source>
</evidence>
<reference evidence="3 4" key="1">
    <citation type="submission" date="2017-09" db="EMBL/GenBank/DDBJ databases">
        <authorList>
            <person name="Ehlers B."/>
            <person name="Leendertz F.H."/>
        </authorList>
    </citation>
    <scope>NUCLEOTIDE SEQUENCE [LARGE SCALE GENOMIC DNA]</scope>
    <source>
        <strain evidence="3 4">CGMCC 1.12662</strain>
    </source>
</reference>
<sequence>MSESILLAALWGIAANILAMIPSRDQHWSRAYVLIACGIPILGYVTMQHGPWAGLIVLLGGMSILRWPLIYLTRWLRSRFG</sequence>
<dbReference type="Proteomes" id="UP000231655">
    <property type="component" value="Unassembled WGS sequence"/>
</dbReference>
<keyword evidence="1" id="KW-0812">Transmembrane</keyword>
<evidence type="ECO:0000256" key="1">
    <source>
        <dbReference type="SAM" id="Phobius"/>
    </source>
</evidence>
<feature type="transmembrane region" description="Helical" evidence="1">
    <location>
        <begin position="29"/>
        <end position="45"/>
    </location>
</feature>
<evidence type="ECO:0000313" key="5">
    <source>
        <dbReference type="Proteomes" id="UP000231702"/>
    </source>
</evidence>
<gene>
    <name evidence="2" type="ORF">CVM39_07380</name>
    <name evidence="3" type="ORF">SAMN06297129_2885</name>
</gene>
<dbReference type="InterPro" id="IPR018919">
    <property type="entry name" value="DUF2484"/>
</dbReference>
<dbReference type="EMBL" id="PGTD01000015">
    <property type="protein sequence ID" value="PJE29719.1"/>
    <property type="molecule type" value="Genomic_DNA"/>
</dbReference>
<keyword evidence="5" id="KW-1185">Reference proteome</keyword>
<reference evidence="2 5" key="2">
    <citation type="journal article" date="2018" name="Int. J. Syst. Evol. Microbiol.">
        <title>Pseudooceanicola lipolyticus sp. nov., a marine alphaproteobacterium, reclassification of Oceanicola flagellatus as Pseudooceanicola flagellatus comb. nov. and emended description of the genus Pseudooceanicola.</title>
        <authorList>
            <person name="Huang M.-M."/>
            <person name="Guo L.-L."/>
            <person name="Wu Y.-H."/>
            <person name="Lai Q.-L."/>
            <person name="Shao Z.-Z."/>
            <person name="Wang C.-S."/>
            <person name="Wu M."/>
            <person name="Xu X.-W."/>
        </authorList>
    </citation>
    <scope>NUCLEOTIDE SEQUENCE [LARGE SCALE GENOMIC DNA]</scope>
    <source>
        <strain evidence="2 5">Ar-45</strain>
    </source>
</reference>
<evidence type="ECO:0000313" key="4">
    <source>
        <dbReference type="Proteomes" id="UP000231655"/>
    </source>
</evidence>
<dbReference type="Pfam" id="PF10658">
    <property type="entry name" value="DUF2484"/>
    <property type="match status" value="1"/>
</dbReference>
<dbReference type="OrthoDB" id="7862849at2"/>
<evidence type="ECO:0000313" key="3">
    <source>
        <dbReference type="EMBL" id="SNY54697.1"/>
    </source>
</evidence>
<keyword evidence="1" id="KW-1133">Transmembrane helix</keyword>
<accession>A0A285J4B9</accession>
<keyword evidence="1" id="KW-0472">Membrane</keyword>